<dbReference type="PROSITE" id="PS51419">
    <property type="entry name" value="RAB"/>
    <property type="match status" value="1"/>
</dbReference>
<dbReference type="Proteomes" id="UP000076078">
    <property type="component" value="Unassembled WGS sequence"/>
</dbReference>
<dbReference type="Pfam" id="PF00071">
    <property type="entry name" value="Ras"/>
    <property type="match status" value="1"/>
</dbReference>
<dbReference type="SMART" id="SM00175">
    <property type="entry name" value="RAB"/>
    <property type="match status" value="1"/>
</dbReference>
<keyword evidence="1" id="KW-0547">Nucleotide-binding</keyword>
<reference evidence="3 4" key="1">
    <citation type="submission" date="2015-12" db="EMBL/GenBank/DDBJ databases">
        <title>Dictyostelia acquired genes for synthesis and detection of signals that induce cell-type specialization by lateral gene transfer from prokaryotes.</title>
        <authorList>
            <person name="Gloeckner G."/>
            <person name="Schaap P."/>
        </authorList>
    </citation>
    <scope>NUCLEOTIDE SEQUENCE [LARGE SCALE GENOMIC DNA]</scope>
    <source>
        <strain evidence="3 4">TK</strain>
    </source>
</reference>
<dbReference type="InterPro" id="IPR027417">
    <property type="entry name" value="P-loop_NTPase"/>
</dbReference>
<comment type="caution">
    <text evidence="3">The sequence shown here is derived from an EMBL/GenBank/DDBJ whole genome shotgun (WGS) entry which is preliminary data.</text>
</comment>
<dbReference type="GO" id="GO:0005525">
    <property type="term" value="F:GTP binding"/>
    <property type="evidence" value="ECO:0007669"/>
    <property type="project" value="InterPro"/>
</dbReference>
<name>A0A151Z4A6_TIELA</name>
<evidence type="ECO:0000256" key="1">
    <source>
        <dbReference type="ARBA" id="ARBA00022741"/>
    </source>
</evidence>
<dbReference type="InParanoid" id="A0A151Z4A6"/>
<dbReference type="SMART" id="SM00173">
    <property type="entry name" value="RAS"/>
    <property type="match status" value="1"/>
</dbReference>
<organism evidence="3 4">
    <name type="scientific">Tieghemostelium lacteum</name>
    <name type="common">Slime mold</name>
    <name type="synonym">Dictyostelium lacteum</name>
    <dbReference type="NCBI Taxonomy" id="361077"/>
    <lineage>
        <taxon>Eukaryota</taxon>
        <taxon>Amoebozoa</taxon>
        <taxon>Evosea</taxon>
        <taxon>Eumycetozoa</taxon>
        <taxon>Dictyostelia</taxon>
        <taxon>Dictyosteliales</taxon>
        <taxon>Raperosteliaceae</taxon>
        <taxon>Tieghemostelium</taxon>
    </lineage>
</organism>
<dbReference type="InterPro" id="IPR001806">
    <property type="entry name" value="Small_GTPase"/>
</dbReference>
<dbReference type="EMBL" id="LODT01000048">
    <property type="protein sequence ID" value="KYQ88747.1"/>
    <property type="molecule type" value="Genomic_DNA"/>
</dbReference>
<dbReference type="PANTHER" id="PTHR47978">
    <property type="match status" value="1"/>
</dbReference>
<dbReference type="GO" id="GO:0003924">
    <property type="term" value="F:GTPase activity"/>
    <property type="evidence" value="ECO:0007669"/>
    <property type="project" value="InterPro"/>
</dbReference>
<sequence>MQNNNNRISNKKDNIYKLIIRGPWKSGKTSLKCSYIQGSFPIPTVYFGIDFSEREYNNGILKDCKSITIRFWDFQSAERFQITSRAFYLMSDAVILLFDLSNYSSYKESKKMYSELDALFDSNFKPLFYFVGNKSDLPQDSNIKDDEVLSFAQSKNMKYFKVSSKLRTGFEQFDQIAFDLQSRSISESTLPPSIVLPTDQNSNNNRYNGYC</sequence>
<accession>A0A151Z4A6</accession>
<dbReference type="Gene3D" id="3.40.50.300">
    <property type="entry name" value="P-loop containing nucleotide triphosphate hydrolases"/>
    <property type="match status" value="1"/>
</dbReference>
<dbReference type="PRINTS" id="PR00449">
    <property type="entry name" value="RASTRNSFRMNG"/>
</dbReference>
<evidence type="ECO:0000313" key="4">
    <source>
        <dbReference type="Proteomes" id="UP000076078"/>
    </source>
</evidence>
<keyword evidence="4" id="KW-1185">Reference proteome</keyword>
<dbReference type="STRING" id="361077.A0A151Z4A6"/>
<evidence type="ECO:0000313" key="3">
    <source>
        <dbReference type="EMBL" id="KYQ88747.1"/>
    </source>
</evidence>
<proteinExistence type="predicted"/>
<gene>
    <name evidence="3" type="ORF">DLAC_10777</name>
</gene>
<feature type="region of interest" description="Disordered" evidence="2">
    <location>
        <begin position="191"/>
        <end position="211"/>
    </location>
</feature>
<feature type="compositionally biased region" description="Polar residues" evidence="2">
    <location>
        <begin position="198"/>
        <end position="211"/>
    </location>
</feature>
<dbReference type="AlphaFoldDB" id="A0A151Z4A6"/>
<protein>
    <submittedName>
        <fullName evidence="3">Rab GTPase</fullName>
    </submittedName>
</protein>
<dbReference type="OrthoDB" id="265044at2759"/>
<evidence type="ECO:0000256" key="2">
    <source>
        <dbReference type="SAM" id="MobiDB-lite"/>
    </source>
</evidence>
<dbReference type="SUPFAM" id="SSF52540">
    <property type="entry name" value="P-loop containing nucleoside triphosphate hydrolases"/>
    <property type="match status" value="1"/>
</dbReference>